<organism evidence="2 3">
    <name type="scientific">Streptomyces chiangmaiensis</name>
    <dbReference type="NCBI Taxonomy" id="766497"/>
    <lineage>
        <taxon>Bacteria</taxon>
        <taxon>Bacillati</taxon>
        <taxon>Actinomycetota</taxon>
        <taxon>Actinomycetes</taxon>
        <taxon>Kitasatosporales</taxon>
        <taxon>Streptomycetaceae</taxon>
        <taxon>Streptomyces</taxon>
    </lineage>
</organism>
<dbReference type="EMBL" id="JAYWVC010000022">
    <property type="protein sequence ID" value="MED7822354.1"/>
    <property type="molecule type" value="Genomic_DNA"/>
</dbReference>
<feature type="compositionally biased region" description="Low complexity" evidence="1">
    <location>
        <begin position="43"/>
        <end position="52"/>
    </location>
</feature>
<gene>
    <name evidence="2" type="ORF">VXC91_10265</name>
</gene>
<accession>A0ABU7FGS0</accession>
<sequence>MSTTPETVVRTATVSAARRAEDLLGDGIPPGHTRVPGRERAWGRTAATGGAV</sequence>
<proteinExistence type="predicted"/>
<evidence type="ECO:0000313" key="2">
    <source>
        <dbReference type="EMBL" id="MED7822354.1"/>
    </source>
</evidence>
<name>A0ABU7FGS0_9ACTN</name>
<evidence type="ECO:0000313" key="3">
    <source>
        <dbReference type="Proteomes" id="UP001333996"/>
    </source>
</evidence>
<dbReference type="Proteomes" id="UP001333996">
    <property type="component" value="Unassembled WGS sequence"/>
</dbReference>
<feature type="region of interest" description="Disordered" evidence="1">
    <location>
        <begin position="23"/>
        <end position="52"/>
    </location>
</feature>
<comment type="caution">
    <text evidence="2">The sequence shown here is derived from an EMBL/GenBank/DDBJ whole genome shotgun (WGS) entry which is preliminary data.</text>
</comment>
<reference evidence="2" key="1">
    <citation type="submission" date="2024-01" db="EMBL/GenBank/DDBJ databases">
        <title>First draft genome sequence data of TA4-1, the type strain of Gram-positive actinobacterium Streptomyces chiangmaiensis.</title>
        <authorList>
            <person name="Yasawong M."/>
            <person name="Nantapong N."/>
        </authorList>
    </citation>
    <scope>NUCLEOTIDE SEQUENCE</scope>
    <source>
        <strain evidence="2">TA4-1</strain>
    </source>
</reference>
<evidence type="ECO:0000256" key="1">
    <source>
        <dbReference type="SAM" id="MobiDB-lite"/>
    </source>
</evidence>
<dbReference type="RefSeq" id="WP_329506776.1">
    <property type="nucleotide sequence ID" value="NZ_BAAAYZ010000122.1"/>
</dbReference>
<protein>
    <submittedName>
        <fullName evidence="2">Uncharacterized protein</fullName>
    </submittedName>
</protein>
<keyword evidence="3" id="KW-1185">Reference proteome</keyword>